<sequence>MPIIHPLPIPQTGGDIIPTKMLRRRYQRILWFFGRVLLHLIWWDIFLPFIGLGRWSGRSRARRLQRIAARFRRLAIDLGGVMIKVGQWLSSRLDILPPEITGELSGLQDEVAAEPFEAIRSVIESEFERPLESLFAYFEPTPVAAASIGQVHRASLFSTDGEETPLPVVVKVQRPNIEAIVEVDLKALRMVGRWVNLYPPVRRRANVPALLEEFSRTLLEEIDYLHEAKNAEIFRANFADDPEILVPQIHWNYTTRRVLTLEEVGGIKITDKEAMLAAGIEPTEVARRLFDAYLKQILDDHFFHADPHPGNLFVHPLPSNGEEETPGWKLVFVDFGMAGEVTPTILAGIREMIIAVGQRDADRVIKAYQIMGVLLPGADLELLRQANQRAFDRFWGKSTSELVALSTSEAMAFIAEFRELIYDAPFQLPDNLILLGRCLSILSGICTGLDENFNVWVSIIPYAQRLIAEEGGRGLRGWVLEAGDTLRTLVNLPRRADTLLTRLEQGRLEFRSPELKQQISRVEKALRRLTASLFFAVFLFSAVQLYLADQTILAVGFVAAALLSLIVPLFLP</sequence>
<accession>A0A7C4Q1P8</accession>
<comment type="similarity">
    <text evidence="1">Belongs to the protein kinase superfamily. ADCK protein kinase family.</text>
</comment>
<feature type="transmembrane region" description="Helical" evidence="2">
    <location>
        <begin position="29"/>
        <end position="53"/>
    </location>
</feature>
<dbReference type="PANTHER" id="PTHR10566">
    <property type="entry name" value="CHAPERONE-ACTIVITY OF BC1 COMPLEX CABC1 -RELATED"/>
    <property type="match status" value="1"/>
</dbReference>
<dbReference type="PANTHER" id="PTHR10566:SF113">
    <property type="entry name" value="PROTEIN ACTIVITY OF BC1 COMPLEX KINASE 7, CHLOROPLASTIC"/>
    <property type="match status" value="1"/>
</dbReference>
<dbReference type="InterPro" id="IPR011009">
    <property type="entry name" value="Kinase-like_dom_sf"/>
</dbReference>
<protein>
    <submittedName>
        <fullName evidence="4">AarF/ABC1/UbiB kinase family protein</fullName>
    </submittedName>
</protein>
<keyword evidence="4" id="KW-0418">Kinase</keyword>
<comment type="caution">
    <text evidence="4">The sequence shown here is derived from an EMBL/GenBank/DDBJ whole genome shotgun (WGS) entry which is preliminary data.</text>
</comment>
<keyword evidence="2" id="KW-1133">Transmembrane helix</keyword>
<dbReference type="InterPro" id="IPR050154">
    <property type="entry name" value="UbiB_kinase"/>
</dbReference>
<keyword evidence="2" id="KW-0472">Membrane</keyword>
<feature type="domain" description="ABC1 atypical kinase-like" evidence="3">
    <location>
        <begin position="107"/>
        <end position="366"/>
    </location>
</feature>
<name>A0A7C4Q1P8_9CHLR</name>
<dbReference type="SUPFAM" id="SSF56112">
    <property type="entry name" value="Protein kinase-like (PK-like)"/>
    <property type="match status" value="1"/>
</dbReference>
<feature type="transmembrane region" description="Helical" evidence="2">
    <location>
        <begin position="552"/>
        <end position="571"/>
    </location>
</feature>
<evidence type="ECO:0000259" key="3">
    <source>
        <dbReference type="Pfam" id="PF03109"/>
    </source>
</evidence>
<dbReference type="InterPro" id="IPR004147">
    <property type="entry name" value="ABC1_dom"/>
</dbReference>
<dbReference type="AlphaFoldDB" id="A0A7C4Q1P8"/>
<keyword evidence="4" id="KW-0808">Transferase</keyword>
<dbReference type="CDD" id="cd05121">
    <property type="entry name" value="ABC1_ADCK3-like"/>
    <property type="match status" value="1"/>
</dbReference>
<gene>
    <name evidence="4" type="ORF">ENT17_06140</name>
</gene>
<evidence type="ECO:0000256" key="2">
    <source>
        <dbReference type="SAM" id="Phobius"/>
    </source>
</evidence>
<reference evidence="4" key="1">
    <citation type="journal article" date="2020" name="mSystems">
        <title>Genome- and Community-Level Interaction Insights into Carbon Utilization and Element Cycling Functions of Hydrothermarchaeota in Hydrothermal Sediment.</title>
        <authorList>
            <person name="Zhou Z."/>
            <person name="Liu Y."/>
            <person name="Xu W."/>
            <person name="Pan J."/>
            <person name="Luo Z.H."/>
            <person name="Li M."/>
        </authorList>
    </citation>
    <scope>NUCLEOTIDE SEQUENCE [LARGE SCALE GENOMIC DNA]</scope>
    <source>
        <strain evidence="4">SpSt-556</strain>
    </source>
</reference>
<dbReference type="Pfam" id="PF03109">
    <property type="entry name" value="ABC1"/>
    <property type="match status" value="1"/>
</dbReference>
<dbReference type="GO" id="GO:0016301">
    <property type="term" value="F:kinase activity"/>
    <property type="evidence" value="ECO:0007669"/>
    <property type="project" value="UniProtKB-KW"/>
</dbReference>
<proteinExistence type="inferred from homology"/>
<keyword evidence="2" id="KW-0812">Transmembrane</keyword>
<feature type="transmembrane region" description="Helical" evidence="2">
    <location>
        <begin position="525"/>
        <end position="546"/>
    </location>
</feature>
<evidence type="ECO:0000256" key="1">
    <source>
        <dbReference type="ARBA" id="ARBA00009670"/>
    </source>
</evidence>
<evidence type="ECO:0000313" key="4">
    <source>
        <dbReference type="EMBL" id="HGS87184.1"/>
    </source>
</evidence>
<dbReference type="EMBL" id="DSXR01000059">
    <property type="protein sequence ID" value="HGS87184.1"/>
    <property type="molecule type" value="Genomic_DNA"/>
</dbReference>
<organism evidence="4">
    <name type="scientific">Bellilinea caldifistulae</name>
    <dbReference type="NCBI Taxonomy" id="360411"/>
    <lineage>
        <taxon>Bacteria</taxon>
        <taxon>Bacillati</taxon>
        <taxon>Chloroflexota</taxon>
        <taxon>Anaerolineae</taxon>
        <taxon>Anaerolineales</taxon>
        <taxon>Anaerolineaceae</taxon>
        <taxon>Bellilinea</taxon>
    </lineage>
</organism>